<sequence>MSNYKAGELVQLTIKEQIDSGYVASDQTNDFNLITDQPFNENDQVEAFLYHDSKNNLVATAKIPTVSFQTFDWAEVKRIYQGLGVFVDIGSTFEVLVSADDLPLHQTAWPEIGDQLYVTLTHDKKDRLLAQPVKEEDFDGSWDTAPKSLFNQDISGRVFRSGKEGAVIITEDGYRGFIHFSERNKEPRVGEWVEGRVIEVKQDGTLNVSLLPRKQEARIVDAETILTYLKDNNGEMPLDNQSTPEQIQATFNLSKSAFKRAIGKLYKDRLIEQAAGKTFLVTNDPEKDN</sequence>
<organism evidence="3 4">
    <name type="scientific">Amphibacillus indicireducens</name>
    <dbReference type="NCBI Taxonomy" id="1076330"/>
    <lineage>
        <taxon>Bacteria</taxon>
        <taxon>Bacillati</taxon>
        <taxon>Bacillota</taxon>
        <taxon>Bacilli</taxon>
        <taxon>Bacillales</taxon>
        <taxon>Bacillaceae</taxon>
        <taxon>Amphibacillus</taxon>
    </lineage>
</organism>
<dbReference type="InterPro" id="IPR048587">
    <property type="entry name" value="CvfB_S1_3rd"/>
</dbReference>
<reference evidence="4" key="1">
    <citation type="journal article" date="2019" name="Int. J. Syst. Evol. Microbiol.">
        <title>The Global Catalogue of Microorganisms (GCM) 10K type strain sequencing project: providing services to taxonomists for standard genome sequencing and annotation.</title>
        <authorList>
            <consortium name="The Broad Institute Genomics Platform"/>
            <consortium name="The Broad Institute Genome Sequencing Center for Infectious Disease"/>
            <person name="Wu L."/>
            <person name="Ma J."/>
        </authorList>
    </citation>
    <scope>NUCLEOTIDE SEQUENCE [LARGE SCALE GENOMIC DNA]</scope>
    <source>
        <strain evidence="4">JCM 17250</strain>
    </source>
</reference>
<proteinExistence type="inferred from homology"/>
<evidence type="ECO:0000259" key="2">
    <source>
        <dbReference type="PROSITE" id="PS50126"/>
    </source>
</evidence>
<evidence type="ECO:0000313" key="4">
    <source>
        <dbReference type="Proteomes" id="UP001501734"/>
    </source>
</evidence>
<dbReference type="Pfam" id="PF13509">
    <property type="entry name" value="S1_2"/>
    <property type="match status" value="1"/>
</dbReference>
<dbReference type="InterPro" id="IPR036388">
    <property type="entry name" value="WH-like_DNA-bd_sf"/>
</dbReference>
<keyword evidence="4" id="KW-1185">Reference proteome</keyword>
<evidence type="ECO:0000313" key="3">
    <source>
        <dbReference type="EMBL" id="GAA4074756.1"/>
    </source>
</evidence>
<dbReference type="PANTHER" id="PTHR37296">
    <property type="entry name" value="CONSERVED VIRULENCE FACTOR B"/>
    <property type="match status" value="1"/>
</dbReference>
<evidence type="ECO:0000256" key="1">
    <source>
        <dbReference type="PIRNR" id="PIRNR012524"/>
    </source>
</evidence>
<dbReference type="InterPro" id="IPR039566">
    <property type="entry name" value="CvfB_S1_st"/>
</dbReference>
<dbReference type="Pfam" id="PF21543">
    <property type="entry name" value="CvfB_2nd"/>
    <property type="match status" value="1"/>
</dbReference>
<comment type="caution">
    <text evidence="3">The sequence shown here is derived from an EMBL/GenBank/DDBJ whole genome shotgun (WGS) entry which is preliminary data.</text>
</comment>
<dbReference type="Pfam" id="PF17783">
    <property type="entry name" value="WHD_CvfB"/>
    <property type="match status" value="1"/>
</dbReference>
<dbReference type="InterPro" id="IPR048588">
    <property type="entry name" value="CvfB_S1_2nd"/>
</dbReference>
<dbReference type="SUPFAM" id="SSF50249">
    <property type="entry name" value="Nucleic acid-binding proteins"/>
    <property type="match status" value="1"/>
</dbReference>
<dbReference type="InterPro" id="IPR003029">
    <property type="entry name" value="S1_domain"/>
</dbReference>
<feature type="domain" description="S1 motif" evidence="2">
    <location>
        <begin position="151"/>
        <end position="211"/>
    </location>
</feature>
<accession>A0ABP7VUK5</accession>
<dbReference type="Pfam" id="PF21191">
    <property type="entry name" value="CvfB_1st"/>
    <property type="match status" value="1"/>
</dbReference>
<protein>
    <submittedName>
        <fullName evidence="3">S1-like domain-containing RNA-binding protein</fullName>
    </submittedName>
</protein>
<dbReference type="InterPro" id="IPR014464">
    <property type="entry name" value="CvfB_fam"/>
</dbReference>
<dbReference type="PANTHER" id="PTHR37296:SF1">
    <property type="entry name" value="CONSERVED VIRULENCE FACTOR B"/>
    <property type="match status" value="1"/>
</dbReference>
<dbReference type="InterPro" id="IPR040764">
    <property type="entry name" value="CvfB_WH"/>
</dbReference>
<dbReference type="PROSITE" id="PS50126">
    <property type="entry name" value="S1"/>
    <property type="match status" value="1"/>
</dbReference>
<comment type="similarity">
    <text evidence="1">Belongs to the CvfB family.</text>
</comment>
<dbReference type="InterPro" id="IPR012340">
    <property type="entry name" value="NA-bd_OB-fold"/>
</dbReference>
<dbReference type="RefSeq" id="WP_344912714.1">
    <property type="nucleotide sequence ID" value="NZ_BAABDL010000111.1"/>
</dbReference>
<dbReference type="EMBL" id="BAABDL010000111">
    <property type="protein sequence ID" value="GAA4074756.1"/>
    <property type="molecule type" value="Genomic_DNA"/>
</dbReference>
<name>A0ABP7VUK5_9BACI</name>
<dbReference type="Gene3D" id="1.10.10.10">
    <property type="entry name" value="Winged helix-like DNA-binding domain superfamily/Winged helix DNA-binding domain"/>
    <property type="match status" value="1"/>
</dbReference>
<gene>
    <name evidence="3" type="ORF">GCM10022410_19710</name>
</gene>
<dbReference type="Gene3D" id="2.40.50.140">
    <property type="entry name" value="Nucleic acid-binding proteins"/>
    <property type="match status" value="2"/>
</dbReference>
<dbReference type="Proteomes" id="UP001501734">
    <property type="component" value="Unassembled WGS sequence"/>
</dbReference>
<dbReference type="PIRSF" id="PIRSF012524">
    <property type="entry name" value="YitL_S1"/>
    <property type="match status" value="1"/>
</dbReference>